<evidence type="ECO:0008006" key="4">
    <source>
        <dbReference type="Google" id="ProtNLM"/>
    </source>
</evidence>
<proteinExistence type="predicted"/>
<sequence length="172" mass="19590">MADPSSAVWATPDIVKASITGLALIVAVVSILNAKAIAKKKQTADLLFHIRTDDLYINSVRTVLGLHNSEANIRLWATEESKQDTDTVEKVQHIRYVLNHYERLSVGLQEGIYHEGMLKKSQFGTITKTYDCAKPFIEGIRERTKSDTAYQEFEWLAKRWEKSPLRKKKKKG</sequence>
<keyword evidence="1" id="KW-1133">Transmembrane helix</keyword>
<dbReference type="AlphaFoldDB" id="A0A285VRB3"/>
<dbReference type="RefSeq" id="WP_097023418.1">
    <property type="nucleotide sequence ID" value="NZ_OBQJ01000007.1"/>
</dbReference>
<keyword evidence="1" id="KW-0812">Transmembrane</keyword>
<keyword evidence="1" id="KW-0472">Membrane</keyword>
<protein>
    <recommendedName>
        <fullName evidence="4">DUF4760 domain-containing protein</fullName>
    </recommendedName>
</protein>
<dbReference type="InterPro" id="IPR031876">
    <property type="entry name" value="DUF4760"/>
</dbReference>
<evidence type="ECO:0000313" key="3">
    <source>
        <dbReference type="Proteomes" id="UP000219023"/>
    </source>
</evidence>
<dbReference type="Proteomes" id="UP000219023">
    <property type="component" value="Unassembled WGS sequence"/>
</dbReference>
<dbReference type="EMBL" id="OBQJ01000007">
    <property type="protein sequence ID" value="SOC56483.1"/>
    <property type="molecule type" value="Genomic_DNA"/>
</dbReference>
<feature type="transmembrane region" description="Helical" evidence="1">
    <location>
        <begin position="14"/>
        <end position="32"/>
    </location>
</feature>
<gene>
    <name evidence="2" type="ORF">SAMN05421509_10779</name>
</gene>
<evidence type="ECO:0000313" key="2">
    <source>
        <dbReference type="EMBL" id="SOC56483.1"/>
    </source>
</evidence>
<name>A0A285VRB3_9GAMM</name>
<organism evidence="2 3">
    <name type="scientific">Chromohalobacter canadensis</name>
    <dbReference type="NCBI Taxonomy" id="141389"/>
    <lineage>
        <taxon>Bacteria</taxon>
        <taxon>Pseudomonadati</taxon>
        <taxon>Pseudomonadota</taxon>
        <taxon>Gammaproteobacteria</taxon>
        <taxon>Oceanospirillales</taxon>
        <taxon>Halomonadaceae</taxon>
        <taxon>Chromohalobacter</taxon>
    </lineage>
</organism>
<evidence type="ECO:0000256" key="1">
    <source>
        <dbReference type="SAM" id="Phobius"/>
    </source>
</evidence>
<reference evidence="2 3" key="1">
    <citation type="submission" date="2017-08" db="EMBL/GenBank/DDBJ databases">
        <authorList>
            <person name="de Groot N.N."/>
        </authorList>
    </citation>
    <scope>NUCLEOTIDE SEQUENCE [LARGE SCALE GENOMIC DNA]</scope>
    <source>
        <strain evidence="2 3">USBA 855</strain>
    </source>
</reference>
<dbReference type="OrthoDB" id="6712169at2"/>
<dbReference type="Pfam" id="PF15956">
    <property type="entry name" value="DUF4760"/>
    <property type="match status" value="1"/>
</dbReference>
<accession>A0A285VRB3</accession>